<dbReference type="InterPro" id="IPR029063">
    <property type="entry name" value="SAM-dependent_MTases_sf"/>
</dbReference>
<dbReference type="PANTHER" id="PTHR34208">
    <property type="entry name" value="S-ADENOSYL-L-METHIONINE-DEPENDENT METHYLTRANSFERASE-RELATED"/>
    <property type="match status" value="1"/>
</dbReference>
<organism evidence="2 3">
    <name type="scientific">Lithospermum erythrorhizon</name>
    <name type="common">Purple gromwell</name>
    <name type="synonym">Lithospermum officinale var. erythrorhizon</name>
    <dbReference type="NCBI Taxonomy" id="34254"/>
    <lineage>
        <taxon>Eukaryota</taxon>
        <taxon>Viridiplantae</taxon>
        <taxon>Streptophyta</taxon>
        <taxon>Embryophyta</taxon>
        <taxon>Tracheophyta</taxon>
        <taxon>Spermatophyta</taxon>
        <taxon>Magnoliopsida</taxon>
        <taxon>eudicotyledons</taxon>
        <taxon>Gunneridae</taxon>
        <taxon>Pentapetalae</taxon>
        <taxon>asterids</taxon>
        <taxon>lamiids</taxon>
        <taxon>Boraginales</taxon>
        <taxon>Boraginaceae</taxon>
        <taxon>Boraginoideae</taxon>
        <taxon>Lithospermeae</taxon>
        <taxon>Lithospermum</taxon>
    </lineage>
</organism>
<evidence type="ECO:0000313" key="2">
    <source>
        <dbReference type="EMBL" id="GAA0168703.1"/>
    </source>
</evidence>
<dbReference type="GO" id="GO:0008168">
    <property type="term" value="F:methyltransferase activity"/>
    <property type="evidence" value="ECO:0007669"/>
    <property type="project" value="UniProtKB-KW"/>
</dbReference>
<dbReference type="Gene3D" id="3.40.50.150">
    <property type="entry name" value="Vaccinia Virus protein VP39"/>
    <property type="match status" value="1"/>
</dbReference>
<comment type="caution">
    <text evidence="2">The sequence shown here is derived from an EMBL/GenBank/DDBJ whole genome shotgun (WGS) entry which is preliminary data.</text>
</comment>
<evidence type="ECO:0000256" key="1">
    <source>
        <dbReference type="SAM" id="Phobius"/>
    </source>
</evidence>
<keyword evidence="1" id="KW-0472">Membrane</keyword>
<evidence type="ECO:0000313" key="3">
    <source>
        <dbReference type="Proteomes" id="UP001454036"/>
    </source>
</evidence>
<accession>A0AAV3R0A0</accession>
<feature type="transmembrane region" description="Helical" evidence="1">
    <location>
        <begin position="31"/>
        <end position="49"/>
    </location>
</feature>
<keyword evidence="1" id="KW-0812">Transmembrane</keyword>
<dbReference type="PANTHER" id="PTHR34208:SF5">
    <property type="entry name" value="OS01G0144000 PROTEIN"/>
    <property type="match status" value="1"/>
</dbReference>
<dbReference type="GO" id="GO:0045488">
    <property type="term" value="P:pectin metabolic process"/>
    <property type="evidence" value="ECO:0007669"/>
    <property type="project" value="InterPro"/>
</dbReference>
<name>A0AAV3R0A0_LITER</name>
<gene>
    <name evidence="2" type="ORF">LIER_23361</name>
</gene>
<dbReference type="EMBL" id="BAABME010006563">
    <property type="protein sequence ID" value="GAA0168703.1"/>
    <property type="molecule type" value="Genomic_DNA"/>
</dbReference>
<dbReference type="InterPro" id="IPR044689">
    <property type="entry name" value="CGR2/3"/>
</dbReference>
<proteinExistence type="predicted"/>
<reference evidence="2 3" key="1">
    <citation type="submission" date="2024-01" db="EMBL/GenBank/DDBJ databases">
        <title>The complete chloroplast genome sequence of Lithospermum erythrorhizon: insights into the phylogenetic relationship among Boraginaceae species and the maternal lineages of purple gromwells.</title>
        <authorList>
            <person name="Okada T."/>
            <person name="Watanabe K."/>
        </authorList>
    </citation>
    <scope>NUCLEOTIDE SEQUENCE [LARGE SCALE GENOMIC DNA]</scope>
</reference>
<sequence>MPRRPGLPTRRFGPGAGFGGVFNQKSNTPPMLPIFLIVMGALFVIGYFFHGSGSGAVSRVEGDFTCTAEVHRALPLLKMAYGDSMHKVLHVGPESCSVVSELSKEEETEVWGIEPYDIEDADGHCKSLVRKGFVRVADIKFALPYRAKSFALVIVSDAVEYLSPKYLNRTLPEMARISSDGVVVFTGFPGQSKTKATEPSKFGRPAKKRSSSWWLHFFVQTSLEENEAAMKKFKQAATEASYNPGCQIFHLKSYH</sequence>
<keyword evidence="2" id="KW-0489">Methyltransferase</keyword>
<keyword evidence="1" id="KW-1133">Transmembrane helix</keyword>
<keyword evidence="2" id="KW-0808">Transferase</keyword>
<dbReference type="GO" id="GO:0032259">
    <property type="term" value="P:methylation"/>
    <property type="evidence" value="ECO:0007669"/>
    <property type="project" value="UniProtKB-KW"/>
</dbReference>
<keyword evidence="3" id="KW-1185">Reference proteome</keyword>
<protein>
    <submittedName>
        <fullName evidence="2">Methyltransferase</fullName>
    </submittedName>
</protein>
<dbReference type="AlphaFoldDB" id="A0AAV3R0A0"/>
<dbReference type="Proteomes" id="UP001454036">
    <property type="component" value="Unassembled WGS sequence"/>
</dbReference>
<dbReference type="SUPFAM" id="SSF53335">
    <property type="entry name" value="S-adenosyl-L-methionine-dependent methyltransferases"/>
    <property type="match status" value="1"/>
</dbReference>